<reference evidence="5 6" key="1">
    <citation type="journal article" date="2024" name="bioRxiv">
        <title>A reference genome for Trichogramma kaykai: A tiny desert-dwelling parasitoid wasp with competing sex-ratio distorters.</title>
        <authorList>
            <person name="Culotta J."/>
            <person name="Lindsey A.R."/>
        </authorList>
    </citation>
    <scope>NUCLEOTIDE SEQUENCE [LARGE SCALE GENOMIC DNA]</scope>
    <source>
        <strain evidence="5 6">KSX58</strain>
    </source>
</reference>
<sequence length="578" mass="65224">MDQKVKELEAQLAAANEEVKRQMMRRQEERKAFDTAIQDANQRLSEMANSSATESQERDVAHALLALGGALQQNAQVMNRVREETATQRIIMPNTQNAVRDFLGTESPEAADAWLRELEITKNIHNWSDAVAFNIAKGHLKGAALKWYLTRVTSLKSYDTLTTSFKATFTKRLSKSDKLRVMSKRSQLKNETLQEYVLDKIWLCDGLELDTQEIRDEVADGLWSKELANHILAKDYATTDDMLQDMIKFEMVSSHRRERYNFKNSMASGKQRVSTPSTSDNVNNSEESRDSSSSSTNDTRKCNKCKQIGHLARDCKNKRSLICYACKAEGHIAKNCPLEAKPVKPNVNVIRNNNLCGNSAKDEKFFRNVLVNGVKIMAEIDIGAEVNTIKSTAVLMLDLKMTHYKTLLGGFGESEVISPGTTSAELCLENLKPKIVEFRVVPDNVQEYDLIIGRPFTEALDVTYKRVGYELEFSNIDPTLFHDRPIPVEKTHSLEELTLPKNTINFIKVKTHAGKLYLPVTNFGDTEIVKVGAKIGEKIMSVHELPGIKVRSEPVTKDECNTVLFTSSHFFMFRTLSV</sequence>
<organism evidence="5 6">
    <name type="scientific">Trichogramma kaykai</name>
    <dbReference type="NCBI Taxonomy" id="54128"/>
    <lineage>
        <taxon>Eukaryota</taxon>
        <taxon>Metazoa</taxon>
        <taxon>Ecdysozoa</taxon>
        <taxon>Arthropoda</taxon>
        <taxon>Hexapoda</taxon>
        <taxon>Insecta</taxon>
        <taxon>Pterygota</taxon>
        <taxon>Neoptera</taxon>
        <taxon>Endopterygota</taxon>
        <taxon>Hymenoptera</taxon>
        <taxon>Apocrita</taxon>
        <taxon>Proctotrupomorpha</taxon>
        <taxon>Chalcidoidea</taxon>
        <taxon>Trichogrammatidae</taxon>
        <taxon>Trichogramma</taxon>
    </lineage>
</organism>
<dbReference type="CDD" id="cd00303">
    <property type="entry name" value="retropepsin_like"/>
    <property type="match status" value="1"/>
</dbReference>
<protein>
    <recommendedName>
        <fullName evidence="4">CCHC-type domain-containing protein</fullName>
    </recommendedName>
</protein>
<name>A0ABD2XFF5_9HYME</name>
<dbReference type="InterPro" id="IPR001878">
    <property type="entry name" value="Znf_CCHC"/>
</dbReference>
<dbReference type="PANTHER" id="PTHR46888">
    <property type="entry name" value="ZINC KNUCKLE DOMAINCONTAINING PROTEIN-RELATED"/>
    <property type="match status" value="1"/>
</dbReference>
<evidence type="ECO:0000256" key="3">
    <source>
        <dbReference type="SAM" id="MobiDB-lite"/>
    </source>
</evidence>
<dbReference type="PROSITE" id="PS50158">
    <property type="entry name" value="ZF_CCHC"/>
    <property type="match status" value="2"/>
</dbReference>
<feature type="domain" description="CCHC-type" evidence="4">
    <location>
        <begin position="323"/>
        <end position="337"/>
    </location>
</feature>
<keyword evidence="6" id="KW-1185">Reference proteome</keyword>
<dbReference type="InterPro" id="IPR036875">
    <property type="entry name" value="Znf_CCHC_sf"/>
</dbReference>
<evidence type="ECO:0000259" key="4">
    <source>
        <dbReference type="PROSITE" id="PS50158"/>
    </source>
</evidence>
<dbReference type="Gene3D" id="4.10.60.10">
    <property type="entry name" value="Zinc finger, CCHC-type"/>
    <property type="match status" value="1"/>
</dbReference>
<evidence type="ECO:0000256" key="2">
    <source>
        <dbReference type="SAM" id="Coils"/>
    </source>
</evidence>
<evidence type="ECO:0000313" key="6">
    <source>
        <dbReference type="Proteomes" id="UP001627154"/>
    </source>
</evidence>
<evidence type="ECO:0000313" key="5">
    <source>
        <dbReference type="EMBL" id="KAL3404152.1"/>
    </source>
</evidence>
<evidence type="ECO:0000256" key="1">
    <source>
        <dbReference type="PROSITE-ProRule" id="PRU00047"/>
    </source>
</evidence>
<feature type="compositionally biased region" description="Polar residues" evidence="3">
    <location>
        <begin position="262"/>
        <end position="278"/>
    </location>
</feature>
<dbReference type="SMART" id="SM00343">
    <property type="entry name" value="ZnF_C2HC"/>
    <property type="match status" value="2"/>
</dbReference>
<dbReference type="SUPFAM" id="SSF57756">
    <property type="entry name" value="Retrovirus zinc finger-like domains"/>
    <property type="match status" value="1"/>
</dbReference>
<proteinExistence type="predicted"/>
<feature type="domain" description="CCHC-type" evidence="4">
    <location>
        <begin position="300"/>
        <end position="317"/>
    </location>
</feature>
<dbReference type="SUPFAM" id="SSF50630">
    <property type="entry name" value="Acid proteases"/>
    <property type="match status" value="1"/>
</dbReference>
<dbReference type="InterPro" id="IPR021109">
    <property type="entry name" value="Peptidase_aspartic_dom_sf"/>
</dbReference>
<dbReference type="AlphaFoldDB" id="A0ABD2XFF5"/>
<keyword evidence="1" id="KW-0862">Zinc</keyword>
<dbReference type="Pfam" id="PF00098">
    <property type="entry name" value="zf-CCHC"/>
    <property type="match status" value="2"/>
</dbReference>
<keyword evidence="2" id="KW-0175">Coiled coil</keyword>
<keyword evidence="1" id="KW-0479">Metal-binding</keyword>
<feature type="coiled-coil region" evidence="2">
    <location>
        <begin position="5"/>
        <end position="32"/>
    </location>
</feature>
<feature type="region of interest" description="Disordered" evidence="3">
    <location>
        <begin position="260"/>
        <end position="301"/>
    </location>
</feature>
<feature type="compositionally biased region" description="Low complexity" evidence="3">
    <location>
        <begin position="279"/>
        <end position="297"/>
    </location>
</feature>
<comment type="caution">
    <text evidence="5">The sequence shown here is derived from an EMBL/GenBank/DDBJ whole genome shotgun (WGS) entry which is preliminary data.</text>
</comment>
<accession>A0ABD2XFF5</accession>
<dbReference type="Proteomes" id="UP001627154">
    <property type="component" value="Unassembled WGS sequence"/>
</dbReference>
<keyword evidence="1" id="KW-0863">Zinc-finger</keyword>
<dbReference type="GO" id="GO:0008270">
    <property type="term" value="F:zinc ion binding"/>
    <property type="evidence" value="ECO:0007669"/>
    <property type="project" value="UniProtKB-KW"/>
</dbReference>
<dbReference type="PANTHER" id="PTHR46888:SF1">
    <property type="entry name" value="RIBONUCLEASE H"/>
    <property type="match status" value="1"/>
</dbReference>
<dbReference type="EMBL" id="JBJJXI010000026">
    <property type="protein sequence ID" value="KAL3404152.1"/>
    <property type="molecule type" value="Genomic_DNA"/>
</dbReference>
<gene>
    <name evidence="5" type="ORF">TKK_003137</name>
</gene>
<dbReference type="Gene3D" id="2.40.70.10">
    <property type="entry name" value="Acid Proteases"/>
    <property type="match status" value="1"/>
</dbReference>